<dbReference type="Proteomes" id="UP000644010">
    <property type="component" value="Unassembled WGS sequence"/>
</dbReference>
<gene>
    <name evidence="1" type="ORF">H8S77_14320</name>
</gene>
<proteinExistence type="predicted"/>
<comment type="caution">
    <text evidence="1">The sequence shown here is derived from an EMBL/GenBank/DDBJ whole genome shotgun (WGS) entry which is preliminary data.</text>
</comment>
<dbReference type="Pfam" id="PF16677">
    <property type="entry name" value="GP3_package"/>
    <property type="match status" value="1"/>
</dbReference>
<evidence type="ECO:0000313" key="2">
    <source>
        <dbReference type="Proteomes" id="UP000644010"/>
    </source>
</evidence>
<protein>
    <submittedName>
        <fullName evidence="1">DNA-packaging protein</fullName>
    </submittedName>
</protein>
<sequence length="166" mass="18865">MAASKNNQFWKLRSKHGRDTLFSSPELLWSAACEYFDWCDENPWYKKEAIKSGKKTGKCIDVPTQRPYTMTGLCCYLGCSEAYFRQFDTSKHEDFSTVISQIKQIIEVQQREGAIVGAFNANIISRMLGEVDKVDVTTGGNKLQFTGFNFLPVTPNVEQLIKQADE</sequence>
<evidence type="ECO:0000313" key="1">
    <source>
        <dbReference type="EMBL" id="MBC5644055.1"/>
    </source>
</evidence>
<keyword evidence="2" id="KW-1185">Reference proteome</keyword>
<dbReference type="RefSeq" id="WP_186959994.1">
    <property type="nucleotide sequence ID" value="NZ_JACOOI010000015.1"/>
</dbReference>
<dbReference type="Gene3D" id="1.10.132.80">
    <property type="match status" value="1"/>
</dbReference>
<dbReference type="EMBL" id="JACOOI010000015">
    <property type="protein sequence ID" value="MBC5644055.1"/>
    <property type="molecule type" value="Genomic_DNA"/>
</dbReference>
<accession>A0ABR7E2S4</accession>
<organism evidence="1 2">
    <name type="scientific">Parabacteroides segnis</name>
    <dbReference type="NCBI Taxonomy" id="2763058"/>
    <lineage>
        <taxon>Bacteria</taxon>
        <taxon>Pseudomonadati</taxon>
        <taxon>Bacteroidota</taxon>
        <taxon>Bacteroidia</taxon>
        <taxon>Bacteroidales</taxon>
        <taxon>Tannerellaceae</taxon>
        <taxon>Parabacteroides</taxon>
    </lineage>
</organism>
<reference evidence="1 2" key="1">
    <citation type="submission" date="2020-08" db="EMBL/GenBank/DDBJ databases">
        <title>Genome public.</title>
        <authorList>
            <person name="Liu C."/>
            <person name="Sun Q."/>
        </authorList>
    </citation>
    <scope>NUCLEOTIDE SEQUENCE [LARGE SCALE GENOMIC DNA]</scope>
    <source>
        <strain evidence="1 2">BX2</strain>
    </source>
</reference>
<dbReference type="InterPro" id="IPR032066">
    <property type="entry name" value="GP3_package"/>
</dbReference>
<name>A0ABR7E2S4_9BACT</name>